<evidence type="ECO:0000313" key="5">
    <source>
        <dbReference type="Proteomes" id="UP000075635"/>
    </source>
</evidence>
<protein>
    <submittedName>
        <fullName evidence="4">MerR family transcriptional regulator</fullName>
    </submittedName>
</protein>
<evidence type="ECO:0000259" key="3">
    <source>
        <dbReference type="PROSITE" id="PS50937"/>
    </source>
</evidence>
<feature type="domain" description="HTH merR-type" evidence="3">
    <location>
        <begin position="12"/>
        <end position="74"/>
    </location>
</feature>
<sequence length="171" mass="18467">MLLVTTYKLDDLAGEAGVAPRTVRYYVQRGLLPAPEFRGKDTAYGREHLARLRAIKALQQAHWPLEEIQARLAGAGVDEVERIAAGALPPAAPQAVPHTVPHTVIDRCAGPGDAPAPPPQAAGAPRGERWERVEIADGVELHVRSDAPERSRRIALDIESRYATPAPKGSR</sequence>
<dbReference type="PANTHER" id="PTHR30204">
    <property type="entry name" value="REDOX-CYCLING DRUG-SENSING TRANSCRIPTIONAL ACTIVATOR SOXR"/>
    <property type="match status" value="1"/>
</dbReference>
<keyword evidence="1" id="KW-0238">DNA-binding</keyword>
<reference evidence="4 5" key="1">
    <citation type="submission" date="2014-02" db="EMBL/GenBank/DDBJ databases">
        <title>The small core and large imbalanced accessory genome model reveals a collaborative survival strategy of Sorangium cellulosum strains in nature.</title>
        <authorList>
            <person name="Han K."/>
            <person name="Peng R."/>
            <person name="Blom J."/>
            <person name="Li Y.-Z."/>
        </authorList>
    </citation>
    <scope>NUCLEOTIDE SEQUENCE [LARGE SCALE GENOMIC DNA]</scope>
    <source>
        <strain evidence="4 5">So0011-07</strain>
    </source>
</reference>
<dbReference type="GO" id="GO:0003700">
    <property type="term" value="F:DNA-binding transcription factor activity"/>
    <property type="evidence" value="ECO:0007669"/>
    <property type="project" value="InterPro"/>
</dbReference>
<dbReference type="CDD" id="cd00592">
    <property type="entry name" value="HTH_MerR-like"/>
    <property type="match status" value="1"/>
</dbReference>
<dbReference type="PRINTS" id="PR00040">
    <property type="entry name" value="HTHMERR"/>
</dbReference>
<dbReference type="GO" id="GO:0003677">
    <property type="term" value="F:DNA binding"/>
    <property type="evidence" value="ECO:0007669"/>
    <property type="project" value="UniProtKB-KW"/>
</dbReference>
<dbReference type="AlphaFoldDB" id="A0A150SBU0"/>
<feature type="region of interest" description="Disordered" evidence="2">
    <location>
        <begin position="108"/>
        <end position="129"/>
    </location>
</feature>
<dbReference type="InterPro" id="IPR047057">
    <property type="entry name" value="MerR_fam"/>
</dbReference>
<dbReference type="SMART" id="SM00422">
    <property type="entry name" value="HTH_MERR"/>
    <property type="match status" value="1"/>
</dbReference>
<evidence type="ECO:0000256" key="1">
    <source>
        <dbReference type="ARBA" id="ARBA00023125"/>
    </source>
</evidence>
<dbReference type="InterPro" id="IPR000551">
    <property type="entry name" value="MerR-type_HTH_dom"/>
</dbReference>
<accession>A0A150SBU0</accession>
<dbReference type="Pfam" id="PF13411">
    <property type="entry name" value="MerR_1"/>
    <property type="match status" value="1"/>
</dbReference>
<dbReference type="PROSITE" id="PS50937">
    <property type="entry name" value="HTH_MERR_2"/>
    <property type="match status" value="1"/>
</dbReference>
<proteinExistence type="predicted"/>
<dbReference type="EMBL" id="JEMB01001203">
    <property type="protein sequence ID" value="KYF89618.1"/>
    <property type="molecule type" value="Genomic_DNA"/>
</dbReference>
<dbReference type="Proteomes" id="UP000075635">
    <property type="component" value="Unassembled WGS sequence"/>
</dbReference>
<dbReference type="PANTHER" id="PTHR30204:SF93">
    <property type="entry name" value="HTH MERR-TYPE DOMAIN-CONTAINING PROTEIN"/>
    <property type="match status" value="1"/>
</dbReference>
<dbReference type="SUPFAM" id="SSF46955">
    <property type="entry name" value="Putative DNA-binding domain"/>
    <property type="match status" value="1"/>
</dbReference>
<gene>
    <name evidence="4" type="ORF">BE17_19705</name>
</gene>
<evidence type="ECO:0000313" key="4">
    <source>
        <dbReference type="EMBL" id="KYF89618.1"/>
    </source>
</evidence>
<evidence type="ECO:0000256" key="2">
    <source>
        <dbReference type="SAM" id="MobiDB-lite"/>
    </source>
</evidence>
<organism evidence="4 5">
    <name type="scientific">Sorangium cellulosum</name>
    <name type="common">Polyangium cellulosum</name>
    <dbReference type="NCBI Taxonomy" id="56"/>
    <lineage>
        <taxon>Bacteria</taxon>
        <taxon>Pseudomonadati</taxon>
        <taxon>Myxococcota</taxon>
        <taxon>Polyangia</taxon>
        <taxon>Polyangiales</taxon>
        <taxon>Polyangiaceae</taxon>
        <taxon>Sorangium</taxon>
    </lineage>
</organism>
<name>A0A150SBU0_SORCE</name>
<comment type="caution">
    <text evidence="4">The sequence shown here is derived from an EMBL/GenBank/DDBJ whole genome shotgun (WGS) entry which is preliminary data.</text>
</comment>
<dbReference type="Gene3D" id="1.10.1660.10">
    <property type="match status" value="1"/>
</dbReference>
<dbReference type="InterPro" id="IPR009061">
    <property type="entry name" value="DNA-bd_dom_put_sf"/>
</dbReference>